<feature type="chain" id="PRO_5040530832" description="Carboxylic ester hydrolase" evidence="8">
    <location>
        <begin position="21"/>
        <end position="566"/>
    </location>
</feature>
<organism evidence="10 11">
    <name type="scientific">Hyphodiscus hymeniophilus</name>
    <dbReference type="NCBI Taxonomy" id="353542"/>
    <lineage>
        <taxon>Eukaryota</taxon>
        <taxon>Fungi</taxon>
        <taxon>Dikarya</taxon>
        <taxon>Ascomycota</taxon>
        <taxon>Pezizomycotina</taxon>
        <taxon>Leotiomycetes</taxon>
        <taxon>Helotiales</taxon>
        <taxon>Hyphodiscaceae</taxon>
        <taxon>Hyphodiscus</taxon>
    </lineage>
</organism>
<dbReference type="FunFam" id="3.40.50.1820:FF:000213">
    <property type="entry name" value="Carboxylic ester hydrolase"/>
    <property type="match status" value="1"/>
</dbReference>
<dbReference type="AlphaFoldDB" id="A0A9P6VQE5"/>
<dbReference type="InterPro" id="IPR002018">
    <property type="entry name" value="CarbesteraseB"/>
</dbReference>
<reference evidence="10" key="1">
    <citation type="submission" date="2019-07" db="EMBL/GenBank/DDBJ databases">
        <title>Hyphodiscus hymeniophilus genome sequencing and assembly.</title>
        <authorList>
            <person name="Kramer G."/>
            <person name="Nodwell J."/>
        </authorList>
    </citation>
    <scope>NUCLEOTIDE SEQUENCE</scope>
    <source>
        <strain evidence="10">ATCC 34498</strain>
    </source>
</reference>
<comment type="subcellular location">
    <subcellularLocation>
        <location evidence="1">Secreted</location>
    </subcellularLocation>
</comment>
<dbReference type="EMBL" id="VNKQ01000003">
    <property type="protein sequence ID" value="KAG0651924.1"/>
    <property type="molecule type" value="Genomic_DNA"/>
</dbReference>
<evidence type="ECO:0000256" key="1">
    <source>
        <dbReference type="ARBA" id="ARBA00004613"/>
    </source>
</evidence>
<keyword evidence="5 8" id="KW-0378">Hydrolase</keyword>
<evidence type="ECO:0000313" key="10">
    <source>
        <dbReference type="EMBL" id="KAG0651924.1"/>
    </source>
</evidence>
<evidence type="ECO:0000256" key="5">
    <source>
        <dbReference type="ARBA" id="ARBA00022801"/>
    </source>
</evidence>
<evidence type="ECO:0000313" key="11">
    <source>
        <dbReference type="Proteomes" id="UP000785200"/>
    </source>
</evidence>
<dbReference type="OrthoDB" id="408631at2759"/>
<dbReference type="GO" id="GO:0006629">
    <property type="term" value="P:lipid metabolic process"/>
    <property type="evidence" value="ECO:0007669"/>
    <property type="project" value="UniProtKB-KW"/>
</dbReference>
<dbReference type="Pfam" id="PF00135">
    <property type="entry name" value="COesterase"/>
    <property type="match status" value="1"/>
</dbReference>
<comment type="caution">
    <text evidence="10">The sequence shown here is derived from an EMBL/GenBank/DDBJ whole genome shotgun (WGS) entry which is preliminary data.</text>
</comment>
<keyword evidence="7" id="KW-0325">Glycoprotein</keyword>
<protein>
    <recommendedName>
        <fullName evidence="8">Carboxylic ester hydrolase</fullName>
        <ecNumber evidence="8">3.1.1.-</ecNumber>
    </recommendedName>
</protein>
<evidence type="ECO:0000256" key="4">
    <source>
        <dbReference type="ARBA" id="ARBA00022729"/>
    </source>
</evidence>
<accession>A0A9P6VQE5</accession>
<dbReference type="InterPro" id="IPR050309">
    <property type="entry name" value="Type-B_Carboxylest/Lipase"/>
</dbReference>
<keyword evidence="11" id="KW-1185">Reference proteome</keyword>
<dbReference type="SUPFAM" id="SSF53474">
    <property type="entry name" value="alpha/beta-Hydrolases"/>
    <property type="match status" value="1"/>
</dbReference>
<evidence type="ECO:0000259" key="9">
    <source>
        <dbReference type="Pfam" id="PF00135"/>
    </source>
</evidence>
<dbReference type="Proteomes" id="UP000785200">
    <property type="component" value="Unassembled WGS sequence"/>
</dbReference>
<name>A0A9P6VQE5_9HELO</name>
<evidence type="ECO:0000256" key="7">
    <source>
        <dbReference type="ARBA" id="ARBA00023180"/>
    </source>
</evidence>
<proteinExistence type="inferred from homology"/>
<dbReference type="Gene3D" id="3.40.50.1820">
    <property type="entry name" value="alpha/beta hydrolase"/>
    <property type="match status" value="1"/>
</dbReference>
<dbReference type="PROSITE" id="PS00122">
    <property type="entry name" value="CARBOXYLESTERASE_B_1"/>
    <property type="match status" value="1"/>
</dbReference>
<keyword evidence="3" id="KW-0964">Secreted</keyword>
<evidence type="ECO:0000256" key="2">
    <source>
        <dbReference type="ARBA" id="ARBA00005964"/>
    </source>
</evidence>
<keyword evidence="4 8" id="KW-0732">Signal</keyword>
<keyword evidence="6" id="KW-0443">Lipid metabolism</keyword>
<dbReference type="GO" id="GO:0016787">
    <property type="term" value="F:hydrolase activity"/>
    <property type="evidence" value="ECO:0007669"/>
    <property type="project" value="UniProtKB-KW"/>
</dbReference>
<gene>
    <name evidence="10" type="ORF">D0Z07_1258</name>
</gene>
<evidence type="ECO:0000256" key="6">
    <source>
        <dbReference type="ARBA" id="ARBA00023098"/>
    </source>
</evidence>
<feature type="signal peptide" evidence="8">
    <location>
        <begin position="1"/>
        <end position="20"/>
    </location>
</feature>
<dbReference type="PANTHER" id="PTHR11559">
    <property type="entry name" value="CARBOXYLESTERASE"/>
    <property type="match status" value="1"/>
</dbReference>
<comment type="similarity">
    <text evidence="2 8">Belongs to the type-B carboxylesterase/lipase family.</text>
</comment>
<feature type="domain" description="Carboxylesterase type B" evidence="9">
    <location>
        <begin position="48"/>
        <end position="550"/>
    </location>
</feature>
<dbReference type="EC" id="3.1.1.-" evidence="8"/>
<dbReference type="InterPro" id="IPR029058">
    <property type="entry name" value="AB_hydrolase_fold"/>
</dbReference>
<dbReference type="GO" id="GO:0005576">
    <property type="term" value="C:extracellular region"/>
    <property type="evidence" value="ECO:0007669"/>
    <property type="project" value="UniProtKB-SubCell"/>
</dbReference>
<sequence>MPSIMKLLPALFGFVSLTLGAPAPSKPAFAPTVTIAYPEATIVGLGGVVEQFPGIPFAQPPVGSLRLKPPQPLTEPLGTISATANGKACPQFVFSDTINDAIPTAEIGLLLDTPLFQTALNAGEDCLTINVQRPAGTTAASKLPVLFWIFGGGFEIGWNSMYDGSSWVTQSVAEGKPIIFVAVNYRVAGFGFLPGAEILADGSSNLGLLDQRLGLQWVADNIAAFGGDPDKVTIWGESAGAISVFDQMAMYDGDISYKGKPLFRAGIMNSGSIVPADPVDCPKGQIVYDAVVASAGCSSAKDTLECLREVPYETLLGATNSVPGLLSYSSLALSYLPRPDGTVLTASPEVLVAEGKYAQVPFIIGDEEDEGTIFGLFQSNITTITELTTYLLDFFFHDATEAQIKALIATYPNTITDGSPFRTGLLYDLYPQYKRIAAILGDLTFTLTRRSFLALANSVNPSVPSWSYLSSFDYGTPFLGTFHGSDILQVFFGVLPNYASASFHAYYLSFVHTMDPNNGSSYMNWPRWSESNELLNTYATGAVLIKDDFRSDTYDFIVENTASLHV</sequence>
<evidence type="ECO:0000256" key="8">
    <source>
        <dbReference type="RuleBase" id="RU361235"/>
    </source>
</evidence>
<evidence type="ECO:0000256" key="3">
    <source>
        <dbReference type="ARBA" id="ARBA00022525"/>
    </source>
</evidence>
<dbReference type="InterPro" id="IPR019826">
    <property type="entry name" value="Carboxylesterase_B_AS"/>
</dbReference>